<dbReference type="InterPro" id="IPR016181">
    <property type="entry name" value="Acyl_CoA_acyltransferase"/>
</dbReference>
<reference evidence="4 5" key="1">
    <citation type="journal article" date="2024" name="Chem. Sci.">
        <title>Discovery of a lagriamide polyketide by integrated genome mining, isotopic labeling, and untargeted metabolomics.</title>
        <authorList>
            <person name="Fergusson C.H."/>
            <person name="Saulog J."/>
            <person name="Paulo B.S."/>
            <person name="Wilson D.M."/>
            <person name="Liu D.Y."/>
            <person name="Morehouse N.J."/>
            <person name="Waterworth S."/>
            <person name="Barkei J."/>
            <person name="Gray C.A."/>
            <person name="Kwan J.C."/>
            <person name="Eustaquio A.S."/>
            <person name="Linington R.G."/>
        </authorList>
    </citation>
    <scope>NUCLEOTIDE SEQUENCE [LARGE SCALE GENOMIC DNA]</scope>
    <source>
        <strain evidence="4 5">RL17-338-BIF-B</strain>
    </source>
</reference>
<dbReference type="CDD" id="cd04301">
    <property type="entry name" value="NAT_SF"/>
    <property type="match status" value="1"/>
</dbReference>
<keyword evidence="5" id="KW-1185">Reference proteome</keyword>
<name>A0ABV1LJP6_9BURK</name>
<protein>
    <submittedName>
        <fullName evidence="4">GNAT family N-acetyltransferase</fullName>
    </submittedName>
</protein>
<dbReference type="PROSITE" id="PS51186">
    <property type="entry name" value="GNAT"/>
    <property type="match status" value="2"/>
</dbReference>
<dbReference type="Proteomes" id="UP001469089">
    <property type="component" value="Unassembled WGS sequence"/>
</dbReference>
<dbReference type="Gene3D" id="3.40.630.30">
    <property type="match status" value="2"/>
</dbReference>
<sequence>MSNVTLRPATESDWDFLCVVQEACMREYAEATWGKWVPEPRDNFRLETHQVIQCDGDDIGCIALIDEAEALMLEKFYVLPSHQNRGIGTLLLRRLIDGAHTRGKPIRLRVLRVNPARLLYERNGFHIDRSTDERHFMSYAVRSNDVHSRESNAVHLLPMSEGAIDRQALFALYKRSLHEYIDQTFGWDEDFQQDRFSNSYPDPEISLIVSGSTTVGYVALRNEPKSLHLSLLLLQPESRNRGIGRTVMQTLMSRAAAFSQPVTLSCFVRNRAAISFYQKLGFCVVTEDEHFVTYRSPIPDQAA</sequence>
<evidence type="ECO:0000256" key="1">
    <source>
        <dbReference type="ARBA" id="ARBA00022679"/>
    </source>
</evidence>
<evidence type="ECO:0000313" key="4">
    <source>
        <dbReference type="EMBL" id="MEQ5839509.1"/>
    </source>
</evidence>
<dbReference type="EMBL" id="JAOALG010000001">
    <property type="protein sequence ID" value="MEQ5839509.1"/>
    <property type="molecule type" value="Genomic_DNA"/>
</dbReference>
<evidence type="ECO:0000313" key="5">
    <source>
        <dbReference type="Proteomes" id="UP001469089"/>
    </source>
</evidence>
<dbReference type="Pfam" id="PF13508">
    <property type="entry name" value="Acetyltransf_7"/>
    <property type="match status" value="1"/>
</dbReference>
<gene>
    <name evidence="4" type="ORF">N0A02_08695</name>
</gene>
<dbReference type="InterPro" id="IPR050832">
    <property type="entry name" value="Bact_Acetyltransf"/>
</dbReference>
<comment type="caution">
    <text evidence="4">The sequence shown here is derived from an EMBL/GenBank/DDBJ whole genome shotgun (WGS) entry which is preliminary data.</text>
</comment>
<organism evidence="4 5">
    <name type="scientific">Paraburkholderia acidicola</name>
    <dbReference type="NCBI Taxonomy" id="1912599"/>
    <lineage>
        <taxon>Bacteria</taxon>
        <taxon>Pseudomonadati</taxon>
        <taxon>Pseudomonadota</taxon>
        <taxon>Betaproteobacteria</taxon>
        <taxon>Burkholderiales</taxon>
        <taxon>Burkholderiaceae</taxon>
        <taxon>Paraburkholderia</taxon>
    </lineage>
</organism>
<evidence type="ECO:0000256" key="2">
    <source>
        <dbReference type="ARBA" id="ARBA00023315"/>
    </source>
</evidence>
<dbReference type="PANTHER" id="PTHR43877">
    <property type="entry name" value="AMINOALKYLPHOSPHONATE N-ACETYLTRANSFERASE-RELATED-RELATED"/>
    <property type="match status" value="1"/>
</dbReference>
<keyword evidence="2" id="KW-0012">Acyltransferase</keyword>
<feature type="domain" description="N-acetyltransferase" evidence="3">
    <location>
        <begin position="154"/>
        <end position="303"/>
    </location>
</feature>
<feature type="domain" description="N-acetyltransferase" evidence="3">
    <location>
        <begin position="4"/>
        <end position="142"/>
    </location>
</feature>
<dbReference type="SUPFAM" id="SSF55729">
    <property type="entry name" value="Acyl-CoA N-acyltransferases (Nat)"/>
    <property type="match status" value="2"/>
</dbReference>
<evidence type="ECO:0000259" key="3">
    <source>
        <dbReference type="PROSITE" id="PS51186"/>
    </source>
</evidence>
<accession>A0ABV1LJP6</accession>
<proteinExistence type="predicted"/>
<dbReference type="Pfam" id="PF00583">
    <property type="entry name" value="Acetyltransf_1"/>
    <property type="match status" value="1"/>
</dbReference>
<keyword evidence="1" id="KW-0808">Transferase</keyword>
<dbReference type="RefSeq" id="WP_349541979.1">
    <property type="nucleotide sequence ID" value="NZ_JAOALG010000001.1"/>
</dbReference>
<dbReference type="InterPro" id="IPR000182">
    <property type="entry name" value="GNAT_dom"/>
</dbReference>